<dbReference type="PROSITE" id="PS51186">
    <property type="entry name" value="GNAT"/>
    <property type="match status" value="1"/>
</dbReference>
<keyword evidence="2" id="KW-0012">Acyltransferase</keyword>
<evidence type="ECO:0000259" key="3">
    <source>
        <dbReference type="PROSITE" id="PS51186"/>
    </source>
</evidence>
<keyword evidence="5" id="KW-1185">Reference proteome</keyword>
<evidence type="ECO:0000313" key="4">
    <source>
        <dbReference type="EMBL" id="VWC33324.1"/>
    </source>
</evidence>
<protein>
    <submittedName>
        <fullName evidence="4">GCN5 family acetyltransferase</fullName>
    </submittedName>
</protein>
<accession>A0A6J5EU04</accession>
<evidence type="ECO:0000256" key="1">
    <source>
        <dbReference type="ARBA" id="ARBA00022679"/>
    </source>
</evidence>
<dbReference type="Proteomes" id="UP000494330">
    <property type="component" value="Unassembled WGS sequence"/>
</dbReference>
<sequence>MVSKSIRRATEEDVPVLTAIRNDAHAKKVTYGDHAWGREGDGFSEAWVRNNVREKDVYVVELDGTPVGTFSLGFGEDRHWGPQEPIAGYVHGLSVRRGCNGQGLGGFMLDWCARQIGASNRHWVRLDCAAANTTLCAFYESLGFVRAGLKTDGEVWALYERPVGPLPSGTQAGR</sequence>
<dbReference type="SUPFAM" id="SSF55729">
    <property type="entry name" value="Acyl-CoA N-acyltransferases (Nat)"/>
    <property type="match status" value="1"/>
</dbReference>
<name>A0A6J5EU04_9BURK</name>
<feature type="domain" description="N-acetyltransferase" evidence="3">
    <location>
        <begin position="4"/>
        <end position="165"/>
    </location>
</feature>
<dbReference type="AlphaFoldDB" id="A0A6J5EU04"/>
<proteinExistence type="predicted"/>
<dbReference type="InterPro" id="IPR000182">
    <property type="entry name" value="GNAT_dom"/>
</dbReference>
<dbReference type="GO" id="GO:0016747">
    <property type="term" value="F:acyltransferase activity, transferring groups other than amino-acyl groups"/>
    <property type="evidence" value="ECO:0007669"/>
    <property type="project" value="InterPro"/>
</dbReference>
<keyword evidence="1 4" id="KW-0808">Transferase</keyword>
<gene>
    <name evidence="4" type="ORF">BPA30113_06424</name>
</gene>
<dbReference type="Gene3D" id="3.40.630.30">
    <property type="match status" value="1"/>
</dbReference>
<organism evidence="4 5">
    <name type="scientific">Burkholderia paludis</name>
    <dbReference type="NCBI Taxonomy" id="1506587"/>
    <lineage>
        <taxon>Bacteria</taxon>
        <taxon>Pseudomonadati</taxon>
        <taxon>Pseudomonadota</taxon>
        <taxon>Betaproteobacteria</taxon>
        <taxon>Burkholderiales</taxon>
        <taxon>Burkholderiaceae</taxon>
        <taxon>Burkholderia</taxon>
        <taxon>Burkholderia cepacia complex</taxon>
    </lineage>
</organism>
<dbReference type="InterPro" id="IPR016181">
    <property type="entry name" value="Acyl_CoA_acyltransferase"/>
</dbReference>
<dbReference type="EMBL" id="CABVQD010000035">
    <property type="protein sequence ID" value="VWC33324.1"/>
    <property type="molecule type" value="Genomic_DNA"/>
</dbReference>
<evidence type="ECO:0000256" key="2">
    <source>
        <dbReference type="ARBA" id="ARBA00023315"/>
    </source>
</evidence>
<dbReference type="PANTHER" id="PTHR43877">
    <property type="entry name" value="AMINOALKYLPHOSPHONATE N-ACETYLTRANSFERASE-RELATED-RELATED"/>
    <property type="match status" value="1"/>
</dbReference>
<dbReference type="InterPro" id="IPR050832">
    <property type="entry name" value="Bact_Acetyltransf"/>
</dbReference>
<dbReference type="Pfam" id="PF00583">
    <property type="entry name" value="Acetyltransf_1"/>
    <property type="match status" value="1"/>
</dbReference>
<evidence type="ECO:0000313" key="5">
    <source>
        <dbReference type="Proteomes" id="UP000494330"/>
    </source>
</evidence>
<dbReference type="RefSeq" id="WP_052001570.1">
    <property type="nucleotide sequence ID" value="NZ_CABVQD010000035.1"/>
</dbReference>
<reference evidence="4 5" key="1">
    <citation type="submission" date="2019-09" db="EMBL/GenBank/DDBJ databases">
        <authorList>
            <person name="Depoorter E."/>
        </authorList>
    </citation>
    <scope>NUCLEOTIDE SEQUENCE [LARGE SCALE GENOMIC DNA]</scope>
    <source>
        <strain evidence="4">LMG 30113</strain>
    </source>
</reference>
<dbReference type="CDD" id="cd04301">
    <property type="entry name" value="NAT_SF"/>
    <property type="match status" value="1"/>
</dbReference>